<evidence type="ECO:0000313" key="8">
    <source>
        <dbReference type="Proteomes" id="UP000694865"/>
    </source>
</evidence>
<gene>
    <name evidence="9" type="primary">LOC100367199</name>
</gene>
<dbReference type="InterPro" id="IPR001289">
    <property type="entry name" value="NFYA"/>
</dbReference>
<dbReference type="Proteomes" id="UP000694865">
    <property type="component" value="Unplaced"/>
</dbReference>
<keyword evidence="2 7" id="KW-0805">Transcription regulation</keyword>
<evidence type="ECO:0000256" key="7">
    <source>
        <dbReference type="RuleBase" id="RU367155"/>
    </source>
</evidence>
<organism evidence="8 9">
    <name type="scientific">Saccoglossus kowalevskii</name>
    <name type="common">Acorn worm</name>
    <dbReference type="NCBI Taxonomy" id="10224"/>
    <lineage>
        <taxon>Eukaryota</taxon>
        <taxon>Metazoa</taxon>
        <taxon>Hemichordata</taxon>
        <taxon>Enteropneusta</taxon>
        <taxon>Harrimaniidae</taxon>
        <taxon>Saccoglossus</taxon>
    </lineage>
</organism>
<evidence type="ECO:0000256" key="4">
    <source>
        <dbReference type="ARBA" id="ARBA00023159"/>
    </source>
</evidence>
<sequence>MESSPVAQTINADQIAIQTIQAAQQQGNVQVTQAGHVQQAAQVFQVSGGQILQTASGGQQIMLQLPQHQLQQLQLGQTAIQIPVSGSQVQQVQVIQPQQIQVQAGQQIQQVQSQTGQPQQIIIQQQQPAQQGNQLAQYQQFITADGQTVLYQPVQATDNSQTQILQQVQQIQAGNTVQIPQSVTAATPTAATTTTTTATNSSNVITVPVSSTSSGGMVMMVPGAGGVQTMQRIPLPGAELLEEEPLYVNAKQYHRILKRRQARAKLEAEGKIPKERKKYLHESRHKHAMNRVRGDGGRFHSLIENESADGIGLDVAQNGSSVDTNALPLHLDVSADPGIMNAHVIMEHSADLVGVPTTDGAHNGDH</sequence>
<evidence type="ECO:0000256" key="6">
    <source>
        <dbReference type="ARBA" id="ARBA00023242"/>
    </source>
</evidence>
<comment type="subcellular location">
    <subcellularLocation>
        <location evidence="1 7">Nucleus</location>
    </subcellularLocation>
</comment>
<dbReference type="PANTHER" id="PTHR12632">
    <property type="entry name" value="TRANSCRIPTION FACTOR NF-Y ALPHA-RELATED"/>
    <property type="match status" value="1"/>
</dbReference>
<dbReference type="InterPro" id="IPR018362">
    <property type="entry name" value="CCAAT-binding_factor_CS"/>
</dbReference>
<comment type="function">
    <text evidence="7">Component of the sequence-specific heterotrimeric transcription factor (NF-Y) which specifically recognizes a 5'-CCAAT-3' box motif found in the promoters of its target genes.</text>
</comment>
<dbReference type="GeneID" id="100367199"/>
<accession>A0ABM0GKM5</accession>
<protein>
    <recommendedName>
        <fullName evidence="7">Nuclear transcription factor Y subunit</fullName>
    </recommendedName>
</protein>
<evidence type="ECO:0000256" key="5">
    <source>
        <dbReference type="ARBA" id="ARBA00023163"/>
    </source>
</evidence>
<proteinExistence type="inferred from homology"/>
<evidence type="ECO:0000313" key="9">
    <source>
        <dbReference type="RefSeq" id="XP_002731974.1"/>
    </source>
</evidence>
<dbReference type="Pfam" id="PF02045">
    <property type="entry name" value="CBFB_NFYA"/>
    <property type="match status" value="1"/>
</dbReference>
<evidence type="ECO:0000256" key="1">
    <source>
        <dbReference type="ARBA" id="ARBA00004123"/>
    </source>
</evidence>
<dbReference type="RefSeq" id="XP_002731974.1">
    <property type="nucleotide sequence ID" value="XM_002731928.2"/>
</dbReference>
<evidence type="ECO:0000256" key="3">
    <source>
        <dbReference type="ARBA" id="ARBA00023125"/>
    </source>
</evidence>
<comment type="similarity">
    <text evidence="7">Belongs to the NFYA/HAP2 subunit family.</text>
</comment>
<keyword evidence="8" id="KW-1185">Reference proteome</keyword>
<dbReference type="PRINTS" id="PR00616">
    <property type="entry name" value="CCAATSUBUNTB"/>
</dbReference>
<comment type="subunit">
    <text evidence="7">Heterotrimer.</text>
</comment>
<reference evidence="9" key="1">
    <citation type="submission" date="2025-08" db="UniProtKB">
        <authorList>
            <consortium name="RefSeq"/>
        </authorList>
    </citation>
    <scope>IDENTIFICATION</scope>
    <source>
        <tissue evidence="9">Testes</tissue>
    </source>
</reference>
<keyword evidence="5 7" id="KW-0804">Transcription</keyword>
<keyword evidence="4" id="KW-0010">Activator</keyword>
<dbReference type="Gene3D" id="6.10.250.2430">
    <property type="match status" value="1"/>
</dbReference>
<dbReference type="PROSITE" id="PS51152">
    <property type="entry name" value="NFYA_HAP2_2"/>
    <property type="match status" value="1"/>
</dbReference>
<dbReference type="SMART" id="SM00521">
    <property type="entry name" value="CBF"/>
    <property type="match status" value="1"/>
</dbReference>
<evidence type="ECO:0000256" key="2">
    <source>
        <dbReference type="ARBA" id="ARBA00023015"/>
    </source>
</evidence>
<keyword evidence="6 7" id="KW-0539">Nucleus</keyword>
<dbReference type="PROSITE" id="PS00686">
    <property type="entry name" value="NFYA_HAP2_1"/>
    <property type="match status" value="1"/>
</dbReference>
<keyword evidence="3 7" id="KW-0238">DNA-binding</keyword>
<name>A0ABM0GKM5_SACKO</name>